<dbReference type="GO" id="GO:0030600">
    <property type="term" value="F:feruloyl esterase activity"/>
    <property type="evidence" value="ECO:0007669"/>
    <property type="project" value="UniProtKB-ARBA"/>
</dbReference>
<reference evidence="9 10" key="1">
    <citation type="submission" date="2019-04" db="EMBL/GenBank/DDBJ databases">
        <title>High contiguity whole genome sequence and gene annotation resource for two Venturia nashicola isolates.</title>
        <authorList>
            <person name="Prokchorchik M."/>
            <person name="Won K."/>
            <person name="Lee Y."/>
            <person name="Choi E.D."/>
            <person name="Segonzac C."/>
            <person name="Sohn K.H."/>
        </authorList>
    </citation>
    <scope>NUCLEOTIDE SEQUENCE [LARGE SCALE GENOMIC DNA]</scope>
    <source>
        <strain evidence="9 10">PRI2</strain>
    </source>
</reference>
<dbReference type="PANTHER" id="PTHR33938">
    <property type="entry name" value="FERULOYL ESTERASE B-RELATED"/>
    <property type="match status" value="1"/>
</dbReference>
<dbReference type="PANTHER" id="PTHR33938:SF8">
    <property type="entry name" value="CARBOXYLIC ESTER HYDROLASE"/>
    <property type="match status" value="1"/>
</dbReference>
<evidence type="ECO:0000256" key="4">
    <source>
        <dbReference type="ARBA" id="ARBA00022729"/>
    </source>
</evidence>
<dbReference type="EC" id="3.1.1.-" evidence="8"/>
<gene>
    <name evidence="9" type="ORF">E6O75_ATG05469</name>
</gene>
<evidence type="ECO:0000256" key="5">
    <source>
        <dbReference type="ARBA" id="ARBA00022801"/>
    </source>
</evidence>
<evidence type="ECO:0000256" key="3">
    <source>
        <dbReference type="ARBA" id="ARBA00022723"/>
    </source>
</evidence>
<dbReference type="AlphaFoldDB" id="A0A4Z1NZJ7"/>
<proteinExistence type="inferred from homology"/>
<accession>A0A4Z1NZJ7</accession>
<evidence type="ECO:0000256" key="2">
    <source>
        <dbReference type="ARBA" id="ARBA00022487"/>
    </source>
</evidence>
<comment type="similarity">
    <text evidence="1 8">Belongs to the tannase family.</text>
</comment>
<dbReference type="STRING" id="86259.A0A4Z1NZJ7"/>
<keyword evidence="6" id="KW-0106">Calcium</keyword>
<protein>
    <recommendedName>
        <fullName evidence="8">Carboxylic ester hydrolase</fullName>
        <ecNumber evidence="8">3.1.1.-</ecNumber>
    </recommendedName>
</protein>
<dbReference type="Proteomes" id="UP000298493">
    <property type="component" value="Unassembled WGS sequence"/>
</dbReference>
<dbReference type="InterPro" id="IPR011118">
    <property type="entry name" value="Tannase/feruloyl_esterase"/>
</dbReference>
<dbReference type="SUPFAM" id="SSF53474">
    <property type="entry name" value="alpha/beta-Hydrolases"/>
    <property type="match status" value="1"/>
</dbReference>
<comment type="caution">
    <text evidence="9">The sequence shown here is derived from an EMBL/GenBank/DDBJ whole genome shotgun (WGS) entry which is preliminary data.</text>
</comment>
<keyword evidence="7" id="KW-1015">Disulfide bond</keyword>
<dbReference type="Pfam" id="PF07519">
    <property type="entry name" value="Tannase"/>
    <property type="match status" value="1"/>
</dbReference>
<keyword evidence="2" id="KW-0719">Serine esterase</keyword>
<evidence type="ECO:0000313" key="10">
    <source>
        <dbReference type="Proteomes" id="UP000298493"/>
    </source>
</evidence>
<dbReference type="EMBL" id="SNSC02000010">
    <property type="protein sequence ID" value="TID20705.1"/>
    <property type="molecule type" value="Genomic_DNA"/>
</dbReference>
<evidence type="ECO:0000313" key="9">
    <source>
        <dbReference type="EMBL" id="TID20705.1"/>
    </source>
</evidence>
<evidence type="ECO:0000256" key="8">
    <source>
        <dbReference type="RuleBase" id="RU361238"/>
    </source>
</evidence>
<organism evidence="9 10">
    <name type="scientific">Venturia nashicola</name>
    <dbReference type="NCBI Taxonomy" id="86259"/>
    <lineage>
        <taxon>Eukaryota</taxon>
        <taxon>Fungi</taxon>
        <taxon>Dikarya</taxon>
        <taxon>Ascomycota</taxon>
        <taxon>Pezizomycotina</taxon>
        <taxon>Dothideomycetes</taxon>
        <taxon>Pleosporomycetidae</taxon>
        <taxon>Venturiales</taxon>
        <taxon>Venturiaceae</taxon>
        <taxon>Venturia</taxon>
    </lineage>
</organism>
<keyword evidence="10" id="KW-1185">Reference proteome</keyword>
<keyword evidence="3" id="KW-0479">Metal-binding</keyword>
<evidence type="ECO:0000256" key="1">
    <source>
        <dbReference type="ARBA" id="ARBA00006249"/>
    </source>
</evidence>
<evidence type="ECO:0000256" key="6">
    <source>
        <dbReference type="ARBA" id="ARBA00022837"/>
    </source>
</evidence>
<dbReference type="GO" id="GO:0046872">
    <property type="term" value="F:metal ion binding"/>
    <property type="evidence" value="ECO:0007669"/>
    <property type="project" value="UniProtKB-KW"/>
</dbReference>
<evidence type="ECO:0000256" key="7">
    <source>
        <dbReference type="ARBA" id="ARBA00023157"/>
    </source>
</evidence>
<sequence length="494" mass="53206">MALFQPSTPSNCSASLIHYLDIPGSTVRLVEAVPVSKGRQIIPAGLYSNNPSVSSSGVDFCNVTVTYTIANSQRNTSVQVWLPTEEWNQRIQAIGGGGWNAGLHDSGLVGMTAAVIQGYTAIGTNGGYPPGLGPESWDVLEDGKIDLLNFQHYATTSLRDLSIVGKSVVNSFYGRPAKYSYWNGCSQGGRQGFTLAQNYADAFDGIVASAPVVNWGQLMPAGFWAQATMNEIGEYPRACELKTLSAAAVKACDGSDGLVDGLISDPDSCTFDPSTLVNTKADCGVLSDINISPAAIKVAQTGWDGMRTSVHRYMWEGNNHQAALVTEGSIPMLSGLLPYLNITTGLADTDCFANGTCTGRPFDIPRDWIKYFVLKDANYDASKIKVKEFDEFFSKSVEEYGPIIGTDSPDMTAFAKSGGKILSYHGSADSIIPSWNSRKYHDAVLAFDPKAHDYYRLFEAPGVGHCWTGTGLYPSGIFESLQVISPMQKRCTSD</sequence>
<keyword evidence="5 8" id="KW-0378">Hydrolase</keyword>
<dbReference type="InterPro" id="IPR029058">
    <property type="entry name" value="AB_hydrolase_fold"/>
</dbReference>
<keyword evidence="4" id="KW-0732">Signal</keyword>
<name>A0A4Z1NZJ7_9PEZI</name>
<dbReference type="Gene3D" id="3.40.50.1820">
    <property type="entry name" value="alpha/beta hydrolase"/>
    <property type="match status" value="1"/>
</dbReference>